<name>A0A077WW84_9FUNG</name>
<sequence>MRFRADTLELRYCIRYDWLPEDCLIHQLSTTLPFASLKTIRSHRMIQDYPFDADPPIRTITWLRTYRQQLFDTFIANTDQKLIRACRPSLHIDPILTIPASRHDQSRLIRWRIGWLPSKPRPCPCQDGDLSRNHVLTCKEIPSHLWHNLPTFHDPSTIHRLDYTLNQLPISSNASCPSWWRSFRDAVAT</sequence>
<accession>A0A077WW84</accession>
<evidence type="ECO:0008006" key="2">
    <source>
        <dbReference type="Google" id="ProtNLM"/>
    </source>
</evidence>
<gene>
    <name evidence="1" type="ORF">LRAMOSA03291</name>
</gene>
<dbReference type="EMBL" id="LK023346">
    <property type="protein sequence ID" value="CDS11027.1"/>
    <property type="molecule type" value="Genomic_DNA"/>
</dbReference>
<proteinExistence type="predicted"/>
<protein>
    <recommendedName>
        <fullName evidence="2">Reverse transcriptase zinc-binding domain-containing protein</fullName>
    </recommendedName>
</protein>
<dbReference type="OrthoDB" id="2271129at2759"/>
<reference evidence="1" key="1">
    <citation type="journal article" date="2014" name="Genome Announc.">
        <title>De novo whole-genome sequence and genome annotation of Lichtheimia ramosa.</title>
        <authorList>
            <person name="Linde J."/>
            <person name="Schwartze V."/>
            <person name="Binder U."/>
            <person name="Lass-Florl C."/>
            <person name="Voigt K."/>
            <person name="Horn F."/>
        </authorList>
    </citation>
    <scope>NUCLEOTIDE SEQUENCE</scope>
    <source>
        <strain evidence="1">JMRC FSU:6197</strain>
    </source>
</reference>
<organism evidence="1">
    <name type="scientific">Lichtheimia ramosa</name>
    <dbReference type="NCBI Taxonomy" id="688394"/>
    <lineage>
        <taxon>Eukaryota</taxon>
        <taxon>Fungi</taxon>
        <taxon>Fungi incertae sedis</taxon>
        <taxon>Mucoromycota</taxon>
        <taxon>Mucoromycotina</taxon>
        <taxon>Mucoromycetes</taxon>
        <taxon>Mucorales</taxon>
        <taxon>Lichtheimiaceae</taxon>
        <taxon>Lichtheimia</taxon>
    </lineage>
</organism>
<evidence type="ECO:0000313" key="1">
    <source>
        <dbReference type="EMBL" id="CDS11027.1"/>
    </source>
</evidence>
<dbReference type="AlphaFoldDB" id="A0A077WW84"/>